<dbReference type="InterPro" id="IPR012902">
    <property type="entry name" value="N_methyl_site"/>
</dbReference>
<keyword evidence="1" id="KW-0812">Transmembrane</keyword>
<accession>A0A090QX03</accession>
<dbReference type="NCBIfam" id="TIGR02532">
    <property type="entry name" value="IV_pilin_GFxxxE"/>
    <property type="match status" value="1"/>
</dbReference>
<evidence type="ECO:0000313" key="2">
    <source>
        <dbReference type="EMBL" id="GAL06389.1"/>
    </source>
</evidence>
<keyword evidence="1" id="KW-1133">Transmembrane helix</keyword>
<comment type="caution">
    <text evidence="2">The sequence shown here is derived from an EMBL/GenBank/DDBJ whole genome shotgun (WGS) entry which is preliminary data.</text>
</comment>
<dbReference type="eggNOG" id="COG4968">
    <property type="taxonomic scope" value="Bacteria"/>
</dbReference>
<proteinExistence type="predicted"/>
<name>A0A090QX03_9GAMM</name>
<dbReference type="STRING" id="754436.JCM19237_2480"/>
<keyword evidence="1" id="KW-0472">Membrane</keyword>
<evidence type="ECO:0000313" key="3">
    <source>
        <dbReference type="Proteomes" id="UP000029227"/>
    </source>
</evidence>
<reference evidence="2 3" key="1">
    <citation type="journal article" date="2014" name="Genome Announc.">
        <title>Draft Genome Sequences of Two Vibrionaceae Species, Vibrio ponticus C121 and Photobacterium aphoticum C119, Isolated as Coral Reef Microbiota.</title>
        <authorList>
            <person name="Al-saari N."/>
            <person name="Meirelles P.M."/>
            <person name="Mino S."/>
            <person name="Suda W."/>
            <person name="Oshima K."/>
            <person name="Hattori M."/>
            <person name="Ohkuma M."/>
            <person name="Thompson F.L."/>
            <person name="Gomez-Gil B."/>
            <person name="Sawabe T."/>
            <person name="Sawabe T."/>
        </authorList>
    </citation>
    <scope>NUCLEOTIDE SEQUENCE [LARGE SCALE GENOMIC DNA]</scope>
    <source>
        <strain evidence="2 3">JCM 19237</strain>
    </source>
</reference>
<protein>
    <submittedName>
        <fullName evidence="2">MSHA biogenesis protein MshO</fullName>
    </submittedName>
</protein>
<dbReference type="Proteomes" id="UP000029227">
    <property type="component" value="Unassembled WGS sequence"/>
</dbReference>
<dbReference type="EMBL" id="BBMN01000011">
    <property type="protein sequence ID" value="GAL06389.1"/>
    <property type="molecule type" value="Genomic_DNA"/>
</dbReference>
<organism evidence="2 3">
    <name type="scientific">Photobacterium aphoticum</name>
    <dbReference type="NCBI Taxonomy" id="754436"/>
    <lineage>
        <taxon>Bacteria</taxon>
        <taxon>Pseudomonadati</taxon>
        <taxon>Pseudomonadota</taxon>
        <taxon>Gammaproteobacteria</taxon>
        <taxon>Vibrionales</taxon>
        <taxon>Vibrionaceae</taxon>
        <taxon>Photobacterium</taxon>
    </lineage>
</organism>
<gene>
    <name evidence="2" type="ORF">JCM19237_2480</name>
</gene>
<dbReference type="AlphaFoldDB" id="A0A090QX03"/>
<sequence length="260" mass="28070">MSVRTPQGGFTLMELVIAVVLVGIIVLGIGSYVQFGVQGYVNTVSRERFQSELRFALEKMTREIRHAAPNSVSASVLANASARTAVNKRAGGEHCVAFRPIVAAGFYVGAPDANPLQVVPTIGSVAQWLALKDSPYSVAVGLVNASEYGTQSHQIVDVKESENTQPLQVTLAQPLTTSSPAQRVYVYGGRVRYCLVGQALMREEGRVSLPVANHVDAFSVTALSAGLENNGMVHLRLRSHDPRSGETFHYDHTVQVLNVR</sequence>
<dbReference type="Pfam" id="PF07963">
    <property type="entry name" value="N_methyl"/>
    <property type="match status" value="1"/>
</dbReference>
<feature type="transmembrane region" description="Helical" evidence="1">
    <location>
        <begin position="12"/>
        <end position="33"/>
    </location>
</feature>
<evidence type="ECO:0000256" key="1">
    <source>
        <dbReference type="SAM" id="Phobius"/>
    </source>
</evidence>